<dbReference type="EMBL" id="JAKOAV010000012">
    <property type="protein sequence ID" value="MDF9408251.1"/>
    <property type="molecule type" value="Genomic_DNA"/>
</dbReference>
<feature type="active site" evidence="6">
    <location>
        <position position="362"/>
    </location>
</feature>
<keyword evidence="2" id="KW-0489">Methyltransferase</keyword>
<sequence>MQKRLLQNLFNQAKAGAFEVSYWDGTTEHYGGDTPSVKVIFHGKIPYKQMLKDPVLAFGEAYMDGLIDITGDLDDIIKLVGSSMELNGENRGRQILTKIFSRRTHSASLREQKENIRHHYDLGNDFFSLWLDETMSYSCAYFQNAEDSLTQAQIQKIDHVLKKLQLRPGEILLDIGSGWGWLILRAAQIYGAKAVGITLSREQYQETQRRITELGLKDQVEVELMDYRELAGKGLAFDKIASVGMFEHVGQANYPQFMMTLKKLLKEGGLALLHTITHTKEGPVNGWIKKYIFPGGYIPSLREVISLLPDYDFHVLDIESLRMHYAMTLERWAEGFDKHTDKIRDMYDERFVRMWRLYLRSCASSFRVSGLNVHQILFSNGLNNDLPLTREYLYN</sequence>
<dbReference type="PANTHER" id="PTHR43667:SF1">
    <property type="entry name" value="CYCLOPROPANE-FATTY-ACYL-PHOSPHOLIPID SYNTHASE"/>
    <property type="match status" value="1"/>
</dbReference>
<keyword evidence="4" id="KW-0949">S-adenosyl-L-methionine</keyword>
<dbReference type="GO" id="GO:0008610">
    <property type="term" value="P:lipid biosynthetic process"/>
    <property type="evidence" value="ECO:0007669"/>
    <property type="project" value="InterPro"/>
</dbReference>
<organism evidence="8 9">
    <name type="scientific">Pelotomaculum isophthalicicum JI</name>
    <dbReference type="NCBI Taxonomy" id="947010"/>
    <lineage>
        <taxon>Bacteria</taxon>
        <taxon>Bacillati</taxon>
        <taxon>Bacillota</taxon>
        <taxon>Clostridia</taxon>
        <taxon>Eubacteriales</taxon>
        <taxon>Desulfotomaculaceae</taxon>
        <taxon>Pelotomaculum</taxon>
    </lineage>
</organism>
<dbReference type="Gene3D" id="3.40.50.150">
    <property type="entry name" value="Vaccinia Virus protein VP39"/>
    <property type="match status" value="1"/>
</dbReference>
<dbReference type="CDD" id="cd02440">
    <property type="entry name" value="AdoMet_MTases"/>
    <property type="match status" value="1"/>
</dbReference>
<dbReference type="Proteomes" id="UP001154312">
    <property type="component" value="Unassembled WGS sequence"/>
</dbReference>
<evidence type="ECO:0000313" key="9">
    <source>
        <dbReference type="Proteomes" id="UP001154312"/>
    </source>
</evidence>
<dbReference type="AlphaFoldDB" id="A0A9X4H2B9"/>
<dbReference type="Pfam" id="PF25371">
    <property type="entry name" value="DUF7884"/>
    <property type="match status" value="1"/>
</dbReference>
<keyword evidence="5" id="KW-0443">Lipid metabolism</keyword>
<comment type="similarity">
    <text evidence="1">Belongs to the CFA/CMAS family.</text>
</comment>
<evidence type="ECO:0000256" key="6">
    <source>
        <dbReference type="PIRSR" id="PIRSR003085-1"/>
    </source>
</evidence>
<dbReference type="InterPro" id="IPR057206">
    <property type="entry name" value="DUF7884"/>
</dbReference>
<evidence type="ECO:0000313" key="8">
    <source>
        <dbReference type="EMBL" id="MDF9408251.1"/>
    </source>
</evidence>
<accession>A0A9X4H2B9</accession>
<dbReference type="Pfam" id="PF02353">
    <property type="entry name" value="CMAS"/>
    <property type="match status" value="1"/>
</dbReference>
<dbReference type="InterPro" id="IPR050723">
    <property type="entry name" value="CFA/CMAS"/>
</dbReference>
<dbReference type="InterPro" id="IPR003333">
    <property type="entry name" value="CMAS"/>
</dbReference>
<dbReference type="SUPFAM" id="SSF53335">
    <property type="entry name" value="S-adenosyl-L-methionine-dependent methyltransferases"/>
    <property type="match status" value="1"/>
</dbReference>
<dbReference type="RefSeq" id="WP_277443555.1">
    <property type="nucleotide sequence ID" value="NZ_JAKOAV010000012.1"/>
</dbReference>
<keyword evidence="9" id="KW-1185">Reference proteome</keyword>
<gene>
    <name evidence="8" type="ORF">L7E55_07745</name>
</gene>
<dbReference type="PIRSF" id="PIRSF003085">
    <property type="entry name" value="CMAS"/>
    <property type="match status" value="1"/>
</dbReference>
<dbReference type="GO" id="GO:0032259">
    <property type="term" value="P:methylation"/>
    <property type="evidence" value="ECO:0007669"/>
    <property type="project" value="UniProtKB-KW"/>
</dbReference>
<evidence type="ECO:0000259" key="7">
    <source>
        <dbReference type="Pfam" id="PF25371"/>
    </source>
</evidence>
<dbReference type="PANTHER" id="PTHR43667">
    <property type="entry name" value="CYCLOPROPANE-FATTY-ACYL-PHOSPHOLIPID SYNTHASE"/>
    <property type="match status" value="1"/>
</dbReference>
<evidence type="ECO:0000256" key="1">
    <source>
        <dbReference type="ARBA" id="ARBA00010815"/>
    </source>
</evidence>
<protein>
    <submittedName>
        <fullName evidence="8">Cyclopropane-fatty-acyl-phospholipid synthase family protein</fullName>
    </submittedName>
</protein>
<proteinExistence type="inferred from homology"/>
<feature type="domain" description="DUF7884" evidence="7">
    <location>
        <begin position="6"/>
        <end position="80"/>
    </location>
</feature>
<dbReference type="InterPro" id="IPR029063">
    <property type="entry name" value="SAM-dependent_MTases_sf"/>
</dbReference>
<comment type="caution">
    <text evidence="8">The sequence shown here is derived from an EMBL/GenBank/DDBJ whole genome shotgun (WGS) entry which is preliminary data.</text>
</comment>
<evidence type="ECO:0000256" key="2">
    <source>
        <dbReference type="ARBA" id="ARBA00022603"/>
    </source>
</evidence>
<name>A0A9X4H2B9_9FIRM</name>
<evidence type="ECO:0000256" key="4">
    <source>
        <dbReference type="ARBA" id="ARBA00022691"/>
    </source>
</evidence>
<dbReference type="GO" id="GO:0008168">
    <property type="term" value="F:methyltransferase activity"/>
    <property type="evidence" value="ECO:0007669"/>
    <property type="project" value="UniProtKB-KW"/>
</dbReference>
<keyword evidence="3" id="KW-0808">Transferase</keyword>
<reference evidence="8" key="1">
    <citation type="submission" date="2022-02" db="EMBL/GenBank/DDBJ databases">
        <authorList>
            <person name="Leng L."/>
        </authorList>
    </citation>
    <scope>NUCLEOTIDE SEQUENCE</scope>
    <source>
        <strain evidence="8">JI</strain>
    </source>
</reference>
<evidence type="ECO:0000256" key="3">
    <source>
        <dbReference type="ARBA" id="ARBA00022679"/>
    </source>
</evidence>
<evidence type="ECO:0000256" key="5">
    <source>
        <dbReference type="ARBA" id="ARBA00023098"/>
    </source>
</evidence>